<keyword evidence="4" id="KW-1185">Reference proteome</keyword>
<sequence length="151" mass="17246">GLSNHVFVGASSGNTRLSLWTALSVITIVVFIQISPFIYGISIAPERYEAVEQWIYRKPTQRPSRVAALEHNRSPNATIDSGIPNISLFFSQPIKLRKPVAHEITPVLEMHYPNKDEILPRDDIFMTPSQRPPQLWDVNEQKGRPDPYQRQ</sequence>
<feature type="region of interest" description="Disordered" evidence="1">
    <location>
        <begin position="128"/>
        <end position="151"/>
    </location>
</feature>
<keyword evidence="2" id="KW-0472">Membrane</keyword>
<dbReference type="EMBL" id="JAAAID010003232">
    <property type="protein sequence ID" value="KAF9999587.1"/>
    <property type="molecule type" value="Genomic_DNA"/>
</dbReference>
<feature type="transmembrane region" description="Helical" evidence="2">
    <location>
        <begin position="20"/>
        <end position="39"/>
    </location>
</feature>
<dbReference type="Proteomes" id="UP000703661">
    <property type="component" value="Unassembled WGS sequence"/>
</dbReference>
<proteinExistence type="predicted"/>
<keyword evidence="2" id="KW-1133">Transmembrane helix</keyword>
<protein>
    <submittedName>
        <fullName evidence="3">Uncharacterized protein</fullName>
    </submittedName>
</protein>
<feature type="compositionally biased region" description="Basic and acidic residues" evidence="1">
    <location>
        <begin position="139"/>
        <end position="151"/>
    </location>
</feature>
<feature type="non-terminal residue" evidence="3">
    <location>
        <position position="151"/>
    </location>
</feature>
<reference evidence="3" key="1">
    <citation type="journal article" date="2020" name="Fungal Divers.">
        <title>Resolving the Mortierellaceae phylogeny through synthesis of multi-gene phylogenetics and phylogenomics.</title>
        <authorList>
            <person name="Vandepol N."/>
            <person name="Liber J."/>
            <person name="Desiro A."/>
            <person name="Na H."/>
            <person name="Kennedy M."/>
            <person name="Barry K."/>
            <person name="Grigoriev I.V."/>
            <person name="Miller A.N."/>
            <person name="O'Donnell K."/>
            <person name="Stajich J.E."/>
            <person name="Bonito G."/>
        </authorList>
    </citation>
    <scope>NUCLEOTIDE SEQUENCE</scope>
    <source>
        <strain evidence="3">NRRL 2769</strain>
    </source>
</reference>
<evidence type="ECO:0000313" key="4">
    <source>
        <dbReference type="Proteomes" id="UP000703661"/>
    </source>
</evidence>
<feature type="non-terminal residue" evidence="3">
    <location>
        <position position="1"/>
    </location>
</feature>
<gene>
    <name evidence="3" type="ORF">BGZ80_006540</name>
</gene>
<name>A0A9P6MGZ0_9FUNG</name>
<evidence type="ECO:0000313" key="3">
    <source>
        <dbReference type="EMBL" id="KAF9999587.1"/>
    </source>
</evidence>
<organism evidence="3 4">
    <name type="scientific">Entomortierella chlamydospora</name>
    <dbReference type="NCBI Taxonomy" id="101097"/>
    <lineage>
        <taxon>Eukaryota</taxon>
        <taxon>Fungi</taxon>
        <taxon>Fungi incertae sedis</taxon>
        <taxon>Mucoromycota</taxon>
        <taxon>Mortierellomycotina</taxon>
        <taxon>Mortierellomycetes</taxon>
        <taxon>Mortierellales</taxon>
        <taxon>Mortierellaceae</taxon>
        <taxon>Entomortierella</taxon>
    </lineage>
</organism>
<evidence type="ECO:0000256" key="2">
    <source>
        <dbReference type="SAM" id="Phobius"/>
    </source>
</evidence>
<evidence type="ECO:0000256" key="1">
    <source>
        <dbReference type="SAM" id="MobiDB-lite"/>
    </source>
</evidence>
<dbReference type="AlphaFoldDB" id="A0A9P6MGZ0"/>
<keyword evidence="2" id="KW-0812">Transmembrane</keyword>
<accession>A0A9P6MGZ0</accession>
<comment type="caution">
    <text evidence="3">The sequence shown here is derived from an EMBL/GenBank/DDBJ whole genome shotgun (WGS) entry which is preliminary data.</text>
</comment>